<protein>
    <submittedName>
        <fullName evidence="9">DNA repair protein</fullName>
    </submittedName>
</protein>
<evidence type="ECO:0000256" key="1">
    <source>
        <dbReference type="ARBA" id="ARBA00010243"/>
    </source>
</evidence>
<evidence type="ECO:0000256" key="2">
    <source>
        <dbReference type="ARBA" id="ARBA00022670"/>
    </source>
</evidence>
<dbReference type="PANTHER" id="PTHR30471">
    <property type="entry name" value="DNA REPAIR PROTEIN RADC"/>
    <property type="match status" value="1"/>
</dbReference>
<comment type="caution">
    <text evidence="9">The sequence shown here is derived from an EMBL/GenBank/DDBJ whole genome shotgun (WGS) entry which is preliminary data.</text>
</comment>
<dbReference type="GO" id="GO:0046872">
    <property type="term" value="F:metal ion binding"/>
    <property type="evidence" value="ECO:0007669"/>
    <property type="project" value="UniProtKB-KW"/>
</dbReference>
<keyword evidence="5" id="KW-0862">Zinc</keyword>
<proteinExistence type="inferred from homology"/>
<evidence type="ECO:0000259" key="8">
    <source>
        <dbReference type="PROSITE" id="PS50249"/>
    </source>
</evidence>
<dbReference type="PROSITE" id="PS01302">
    <property type="entry name" value="UPF0758"/>
    <property type="match status" value="1"/>
</dbReference>
<dbReference type="NCBIfam" id="TIGR00608">
    <property type="entry name" value="radc"/>
    <property type="match status" value="1"/>
</dbReference>
<dbReference type="GO" id="GO:0008237">
    <property type="term" value="F:metallopeptidase activity"/>
    <property type="evidence" value="ECO:0007669"/>
    <property type="project" value="UniProtKB-KW"/>
</dbReference>
<dbReference type="GO" id="GO:0006508">
    <property type="term" value="P:proteolysis"/>
    <property type="evidence" value="ECO:0007669"/>
    <property type="project" value="UniProtKB-KW"/>
</dbReference>
<dbReference type="InterPro" id="IPR001405">
    <property type="entry name" value="UPF0758"/>
</dbReference>
<evidence type="ECO:0000256" key="6">
    <source>
        <dbReference type="ARBA" id="ARBA00023049"/>
    </source>
</evidence>
<dbReference type="InterPro" id="IPR020891">
    <property type="entry name" value="UPF0758_CS"/>
</dbReference>
<feature type="domain" description="MPN" evidence="8">
    <location>
        <begin position="88"/>
        <end position="210"/>
    </location>
</feature>
<dbReference type="AlphaFoldDB" id="A0A0D0Y7G2"/>
<dbReference type="SUPFAM" id="SSF102712">
    <property type="entry name" value="JAB1/MPN domain"/>
    <property type="match status" value="1"/>
</dbReference>
<keyword evidence="6" id="KW-0482">Metalloprotease</keyword>
<dbReference type="InterPro" id="IPR025657">
    <property type="entry name" value="RadC_JAB"/>
</dbReference>
<keyword evidence="10" id="KW-1185">Reference proteome</keyword>
<dbReference type="Proteomes" id="UP000032279">
    <property type="component" value="Unassembled WGS sequence"/>
</dbReference>
<keyword evidence="3" id="KW-0479">Metal-binding</keyword>
<dbReference type="InterPro" id="IPR037518">
    <property type="entry name" value="MPN"/>
</dbReference>
<accession>A0A0D0Y7G2</accession>
<evidence type="ECO:0000313" key="10">
    <source>
        <dbReference type="Proteomes" id="UP000032279"/>
    </source>
</evidence>
<evidence type="ECO:0000256" key="4">
    <source>
        <dbReference type="ARBA" id="ARBA00022801"/>
    </source>
</evidence>
<evidence type="ECO:0000313" key="9">
    <source>
        <dbReference type="EMBL" id="KIS04208.1"/>
    </source>
</evidence>
<sequence>MDYQTDLKTVTDHELLAAFLGEHNDRKRCLELRTQFWNTFPTLADYKHAPQRRKDDFFGSTDKSLCQLLIGIEIGERIARASRPLLGNIYSSKQVGEKLITEFRNDQQENLCLICLDVKHRIISQQIIFKGTLTTCPVHPREIFAVALEQHAESILIAHNHPSGMTEPSTNDIEFTHRLEQCGQLLGINLLDSFVIGQCDYLSLREEKIIEAAG</sequence>
<evidence type="ECO:0000256" key="5">
    <source>
        <dbReference type="ARBA" id="ARBA00022833"/>
    </source>
</evidence>
<dbReference type="STRING" id="1335616.WDC_0139"/>
<keyword evidence="2" id="KW-0645">Protease</keyword>
<dbReference type="RefSeq" id="WP_052497758.1">
    <property type="nucleotide sequence ID" value="NZ_AWTT01000002.1"/>
</dbReference>
<dbReference type="PANTHER" id="PTHR30471:SF3">
    <property type="entry name" value="UPF0758 PROTEIN YEES-RELATED"/>
    <property type="match status" value="1"/>
</dbReference>
<dbReference type="PROSITE" id="PS50249">
    <property type="entry name" value="MPN"/>
    <property type="match status" value="1"/>
</dbReference>
<dbReference type="PATRIC" id="fig|1335616.4.peg.139"/>
<organism evidence="9 10">
    <name type="scientific">Paucilactobacillus wasatchensis</name>
    <dbReference type="NCBI Taxonomy" id="1335616"/>
    <lineage>
        <taxon>Bacteria</taxon>
        <taxon>Bacillati</taxon>
        <taxon>Bacillota</taxon>
        <taxon>Bacilli</taxon>
        <taxon>Lactobacillales</taxon>
        <taxon>Lactobacillaceae</taxon>
        <taxon>Paucilactobacillus</taxon>
    </lineage>
</organism>
<reference evidence="9 10" key="1">
    <citation type="submission" date="2013-08" db="EMBL/GenBank/DDBJ databases">
        <title>Lactobacillus wasatchii sp. WDC04, a late gas producing bacteria isolated from aged chedder cheese.</title>
        <authorList>
            <person name="Oberg C.J."/>
            <person name="Culumber M."/>
            <person name="McMahon D.J."/>
            <person name="Broadbent J.R."/>
            <person name="Oberg T.S."/>
            <person name="Ortaki F."/>
        </authorList>
    </citation>
    <scope>NUCLEOTIDE SEQUENCE [LARGE SCALE GENOMIC DNA]</scope>
    <source>
        <strain evidence="9 10">WDC04</strain>
    </source>
</reference>
<comment type="similarity">
    <text evidence="1 7">Belongs to the UPF0758 family.</text>
</comment>
<evidence type="ECO:0000256" key="3">
    <source>
        <dbReference type="ARBA" id="ARBA00022723"/>
    </source>
</evidence>
<evidence type="ECO:0000256" key="7">
    <source>
        <dbReference type="RuleBase" id="RU003797"/>
    </source>
</evidence>
<name>A0A0D0Y7G2_9LACO</name>
<keyword evidence="4" id="KW-0378">Hydrolase</keyword>
<dbReference type="Gene3D" id="3.40.140.10">
    <property type="entry name" value="Cytidine Deaminase, domain 2"/>
    <property type="match status" value="1"/>
</dbReference>
<dbReference type="Pfam" id="PF04002">
    <property type="entry name" value="RadC"/>
    <property type="match status" value="1"/>
</dbReference>
<dbReference type="CDD" id="cd08071">
    <property type="entry name" value="MPN_DUF2466"/>
    <property type="match status" value="1"/>
</dbReference>
<gene>
    <name evidence="9" type="primary">radC</name>
    <name evidence="9" type="ORF">WDC_0139</name>
</gene>
<dbReference type="EMBL" id="AWTT01000002">
    <property type="protein sequence ID" value="KIS04208.1"/>
    <property type="molecule type" value="Genomic_DNA"/>
</dbReference>